<dbReference type="AlphaFoldDB" id="A0A846X2S0"/>
<gene>
    <name evidence="1" type="ORF">HF999_15705</name>
</gene>
<evidence type="ECO:0000313" key="2">
    <source>
        <dbReference type="Proteomes" id="UP000582646"/>
    </source>
</evidence>
<dbReference type="EMBL" id="JAAXOQ010000022">
    <property type="protein sequence ID" value="NKY19808.1"/>
    <property type="molecule type" value="Genomic_DNA"/>
</dbReference>
<reference evidence="1 2" key="1">
    <citation type="submission" date="2020-04" db="EMBL/GenBank/DDBJ databases">
        <title>MicrobeNet Type strains.</title>
        <authorList>
            <person name="Nicholson A.C."/>
        </authorList>
    </citation>
    <scope>NUCLEOTIDE SEQUENCE [LARGE SCALE GENOMIC DNA]</scope>
    <source>
        <strain evidence="1 2">DSM 44113</strain>
    </source>
</reference>
<name>A0A846X2S0_9ACTN</name>
<proteinExistence type="predicted"/>
<dbReference type="Proteomes" id="UP000582646">
    <property type="component" value="Unassembled WGS sequence"/>
</dbReference>
<keyword evidence="2" id="KW-1185">Reference proteome</keyword>
<accession>A0A846X2S0</accession>
<evidence type="ECO:0008006" key="3">
    <source>
        <dbReference type="Google" id="ProtNLM"/>
    </source>
</evidence>
<sequence>MDSAAVTSDHPNRKDHMMTFRTAIATAATLTAAAASLPLLPASASATPAAPLPSVRDCAGKPTIRPTTIVLTCGDANLRLDGIRWHEWDAQEAVGYGTLRENTCRPNCARGTTVSKPVGITLHSPVGAAHQRHFTTATYGASGAWGNSFRDAALP</sequence>
<evidence type="ECO:0000313" key="1">
    <source>
        <dbReference type="EMBL" id="NKY19808.1"/>
    </source>
</evidence>
<organism evidence="1 2">
    <name type="scientific">Tsukamurella spumae</name>
    <dbReference type="NCBI Taxonomy" id="44753"/>
    <lineage>
        <taxon>Bacteria</taxon>
        <taxon>Bacillati</taxon>
        <taxon>Actinomycetota</taxon>
        <taxon>Actinomycetes</taxon>
        <taxon>Mycobacteriales</taxon>
        <taxon>Tsukamurellaceae</taxon>
        <taxon>Tsukamurella</taxon>
    </lineage>
</organism>
<dbReference type="RefSeq" id="WP_168546803.1">
    <property type="nucleotide sequence ID" value="NZ_BAAAKS010000012.1"/>
</dbReference>
<protein>
    <recommendedName>
        <fullName evidence="3">Secreted protein</fullName>
    </recommendedName>
</protein>
<comment type="caution">
    <text evidence="1">The sequence shown here is derived from an EMBL/GenBank/DDBJ whole genome shotgun (WGS) entry which is preliminary data.</text>
</comment>